<proteinExistence type="predicted"/>
<accession>A0A1Y2H7L6</accession>
<feature type="region of interest" description="Disordered" evidence="1">
    <location>
        <begin position="236"/>
        <end position="258"/>
    </location>
</feature>
<evidence type="ECO:0000256" key="1">
    <source>
        <dbReference type="SAM" id="MobiDB-lite"/>
    </source>
</evidence>
<dbReference type="Proteomes" id="UP000193411">
    <property type="component" value="Unassembled WGS sequence"/>
</dbReference>
<reference evidence="2 3" key="1">
    <citation type="submission" date="2016-07" db="EMBL/GenBank/DDBJ databases">
        <title>Pervasive Adenine N6-methylation of Active Genes in Fungi.</title>
        <authorList>
            <consortium name="DOE Joint Genome Institute"/>
            <person name="Mondo S.J."/>
            <person name="Dannebaum R.O."/>
            <person name="Kuo R.C."/>
            <person name="Labutti K."/>
            <person name="Haridas S."/>
            <person name="Kuo A."/>
            <person name="Salamov A."/>
            <person name="Ahrendt S.R."/>
            <person name="Lipzen A."/>
            <person name="Sullivan W."/>
            <person name="Andreopoulos W.B."/>
            <person name="Clum A."/>
            <person name="Lindquist E."/>
            <person name="Daum C."/>
            <person name="Ramamoorthy G.K."/>
            <person name="Gryganskyi A."/>
            <person name="Culley D."/>
            <person name="Magnuson J.K."/>
            <person name="James T.Y."/>
            <person name="O'Malley M.A."/>
            <person name="Stajich J.E."/>
            <person name="Spatafora J.W."/>
            <person name="Visel A."/>
            <person name="Grigoriev I.V."/>
        </authorList>
    </citation>
    <scope>NUCLEOTIDE SEQUENCE [LARGE SCALE GENOMIC DNA]</scope>
    <source>
        <strain evidence="2 3">PL171</strain>
    </source>
</reference>
<feature type="region of interest" description="Disordered" evidence="1">
    <location>
        <begin position="93"/>
        <end position="116"/>
    </location>
</feature>
<evidence type="ECO:0000313" key="3">
    <source>
        <dbReference type="Proteomes" id="UP000193411"/>
    </source>
</evidence>
<protein>
    <submittedName>
        <fullName evidence="2">Uncharacterized protein</fullName>
    </submittedName>
</protein>
<sequence>MQLISPSPSVTSPYSGAQTLCDPMSPLAGPIQNGLGFGGHNAMGFNSMSACTSPARAQVNPASSFPTTSAFTSTNSLNLDVTSLAIPTLMVPSHHNSPVSPRTNAAHPGSSPTPSLVGSMVSVSPIQQLSPAAHPTVLSAVGTPTNPSIASFASQLLAASAASTSTTPISPQAQHNDPLAFLDLVSSTNCSNGLQANSMGTLSNQDLLSAPTATGGAQLGRRASVCSTNPSAFSPLSHALGRPKSVSPASPPPATPLVTITSVLDSHPYANAAALAQSPQNRQ</sequence>
<comment type="caution">
    <text evidence="2">The sequence shown here is derived from an EMBL/GenBank/DDBJ whole genome shotgun (WGS) entry which is preliminary data.</text>
</comment>
<name>A0A1Y2H7L6_9FUNG</name>
<evidence type="ECO:0000313" key="2">
    <source>
        <dbReference type="EMBL" id="ORZ30549.1"/>
    </source>
</evidence>
<dbReference type="AlphaFoldDB" id="A0A1Y2H7L6"/>
<dbReference type="EMBL" id="MCFL01000081">
    <property type="protein sequence ID" value="ORZ30549.1"/>
    <property type="molecule type" value="Genomic_DNA"/>
</dbReference>
<gene>
    <name evidence="2" type="ORF">BCR44DRAFT_1444531</name>
</gene>
<feature type="non-terminal residue" evidence="2">
    <location>
        <position position="283"/>
    </location>
</feature>
<feature type="compositionally biased region" description="Polar residues" evidence="1">
    <location>
        <begin position="94"/>
        <end position="103"/>
    </location>
</feature>
<keyword evidence="3" id="KW-1185">Reference proteome</keyword>
<organism evidence="2 3">
    <name type="scientific">Catenaria anguillulae PL171</name>
    <dbReference type="NCBI Taxonomy" id="765915"/>
    <lineage>
        <taxon>Eukaryota</taxon>
        <taxon>Fungi</taxon>
        <taxon>Fungi incertae sedis</taxon>
        <taxon>Blastocladiomycota</taxon>
        <taxon>Blastocladiomycetes</taxon>
        <taxon>Blastocladiales</taxon>
        <taxon>Catenariaceae</taxon>
        <taxon>Catenaria</taxon>
    </lineage>
</organism>